<evidence type="ECO:0000313" key="2">
    <source>
        <dbReference type="Proteomes" id="UP000005413"/>
    </source>
</evidence>
<name>G5JLC1_9STAP</name>
<dbReference type="Proteomes" id="UP000005413">
    <property type="component" value="Unassembled WGS sequence"/>
</dbReference>
<proteinExistence type="predicted"/>
<evidence type="ECO:0000313" key="1">
    <source>
        <dbReference type="EMBL" id="EHJ07009.1"/>
    </source>
</evidence>
<feature type="non-terminal residue" evidence="1">
    <location>
        <position position="1"/>
    </location>
</feature>
<dbReference type="AlphaFoldDB" id="G5JLC1"/>
<sequence length="56" mass="6818">GREPLFIWFSNKWDDIVDCLYVAIIHTIVETTKKFVIMMLENFFNRKLFIILIIRL</sequence>
<keyword evidence="2" id="KW-1185">Reference proteome</keyword>
<accession>G5JLC1</accession>
<comment type="caution">
    <text evidence="1">The sequence shown here is derived from an EMBL/GenBank/DDBJ whole genome shotgun (WGS) entry which is preliminary data.</text>
</comment>
<gene>
    <name evidence="1" type="ORF">SS7213T_11440</name>
</gene>
<protein>
    <submittedName>
        <fullName evidence="1">Uncharacterized protein</fullName>
    </submittedName>
</protein>
<dbReference type="EMBL" id="AEUN01000512">
    <property type="protein sequence ID" value="EHJ07009.1"/>
    <property type="molecule type" value="Genomic_DNA"/>
</dbReference>
<reference evidence="1 2" key="1">
    <citation type="journal article" date="2012" name="BMC Genomics">
        <title>Comparative genomic analysis of the genus Staphylococcus including Staphylococcus aureus and its newly described sister species Staphylococcus simiae.</title>
        <authorList>
            <person name="Suzuki H."/>
            <person name="Lefebure T."/>
            <person name="Pavinski Bitar P."/>
            <person name="Stanhope M.J."/>
        </authorList>
    </citation>
    <scope>NUCLEOTIDE SEQUENCE [LARGE SCALE GENOMIC DNA]</scope>
    <source>
        <strain evidence="1 2">CCM 7213</strain>
    </source>
</reference>
<organism evidence="1 2">
    <name type="scientific">Staphylococcus simiae CCM 7213 = CCUG 51256</name>
    <dbReference type="NCBI Taxonomy" id="911238"/>
    <lineage>
        <taxon>Bacteria</taxon>
        <taxon>Bacillati</taxon>
        <taxon>Bacillota</taxon>
        <taxon>Bacilli</taxon>
        <taxon>Bacillales</taxon>
        <taxon>Staphylococcaceae</taxon>
        <taxon>Staphylococcus</taxon>
    </lineage>
</organism>